<protein>
    <submittedName>
        <fullName evidence="1">Uncharacterized protein</fullName>
    </submittedName>
</protein>
<name>A0A0S2IV34_LEPBO</name>
<gene>
    <name evidence="1" type="ORF">LBBP_03321</name>
</gene>
<sequence>MLTKILFLIFMSIDLKILLYFTNRNYETNHQIFYQKPTFPL</sequence>
<dbReference type="Proteomes" id="UP000058857">
    <property type="component" value="Chromosome 1"/>
</dbReference>
<dbReference type="EMBL" id="CP012029">
    <property type="protein sequence ID" value="ALO27518.1"/>
    <property type="molecule type" value="Genomic_DNA"/>
</dbReference>
<evidence type="ECO:0000313" key="1">
    <source>
        <dbReference type="EMBL" id="ALO27518.1"/>
    </source>
</evidence>
<accession>A0A0S2IV34</accession>
<proteinExistence type="predicted"/>
<reference evidence="1 2" key="1">
    <citation type="journal article" date="2015" name="PLoS Negl. Trop. Dis.">
        <title>Distribution of Plasmids in Distinct Leptospira Pathogenic Species.</title>
        <authorList>
            <person name="Wang Y."/>
            <person name="Zhuang X."/>
            <person name="Zhong Y."/>
            <person name="Zhang C."/>
            <person name="Zhang Y."/>
            <person name="Zeng L."/>
            <person name="Zhu Y."/>
            <person name="He P."/>
            <person name="Dong K."/>
            <person name="Pal U."/>
            <person name="Guo X."/>
            <person name="Qin J."/>
        </authorList>
    </citation>
    <scope>NUCLEOTIDE SEQUENCE [LARGE SCALE GENOMIC DNA]</scope>
    <source>
        <strain evidence="1 2">56604</strain>
    </source>
</reference>
<evidence type="ECO:0000313" key="2">
    <source>
        <dbReference type="Proteomes" id="UP000058857"/>
    </source>
</evidence>
<organism evidence="1">
    <name type="scientific">Leptospira borgpetersenii serovar Ballum</name>
    <dbReference type="NCBI Taxonomy" id="280505"/>
    <lineage>
        <taxon>Bacteria</taxon>
        <taxon>Pseudomonadati</taxon>
        <taxon>Spirochaetota</taxon>
        <taxon>Spirochaetia</taxon>
        <taxon>Leptospirales</taxon>
        <taxon>Leptospiraceae</taxon>
        <taxon>Leptospira</taxon>
    </lineage>
</organism>
<dbReference type="AlphaFoldDB" id="A0A0S2IV34"/>